<accession>A0ABQ9W4N2</accession>
<feature type="region of interest" description="Disordered" evidence="2">
    <location>
        <begin position="1"/>
        <end position="30"/>
    </location>
</feature>
<evidence type="ECO:0000313" key="4">
    <source>
        <dbReference type="EMBL" id="KAK2116316.1"/>
    </source>
</evidence>
<evidence type="ECO:0000256" key="2">
    <source>
        <dbReference type="SAM" id="MobiDB-lite"/>
    </source>
</evidence>
<evidence type="ECO:0000256" key="1">
    <source>
        <dbReference type="ARBA" id="ARBA00022574"/>
    </source>
</evidence>
<dbReference type="EMBL" id="JASSZA010000003">
    <property type="protein sequence ID" value="KAK2116316.1"/>
    <property type="molecule type" value="Genomic_DNA"/>
</dbReference>
<evidence type="ECO:0000259" key="3">
    <source>
        <dbReference type="PROSITE" id="PS50197"/>
    </source>
</evidence>
<dbReference type="Gene3D" id="1.10.1540.10">
    <property type="entry name" value="BEACH domain"/>
    <property type="match status" value="1"/>
</dbReference>
<dbReference type="InterPro" id="IPR000409">
    <property type="entry name" value="BEACH_dom"/>
</dbReference>
<evidence type="ECO:0000313" key="5">
    <source>
        <dbReference type="Proteomes" id="UP001266305"/>
    </source>
</evidence>
<proteinExistence type="predicted"/>
<sequence>MGPTGNSPSPEPPQKEVQKERTVDPKQVQERSRQKTLWILTRASITPTCDILSEKFHGSPEFLAGEALVDHVVEFSTALLQAKFWANRSTDMSTRKNSGLLATRDEDRELIPEFYYLPEMFVNFNNYNLGVMDDGTVVSDVELPPWAKTSEEFVHINRLATSAQWCCAGAACNTNSACFWHWAMAPAAAVYLQIRGSAVDFVLPLDAFMQLCTGLLDK</sequence>
<dbReference type="SUPFAM" id="SSF81837">
    <property type="entry name" value="BEACH domain"/>
    <property type="match status" value="1"/>
</dbReference>
<dbReference type="PANTHER" id="PTHR13743">
    <property type="entry name" value="BEIGE/BEACH-RELATED"/>
    <property type="match status" value="1"/>
</dbReference>
<dbReference type="Pfam" id="PF02138">
    <property type="entry name" value="Beach"/>
    <property type="match status" value="1"/>
</dbReference>
<gene>
    <name evidence="4" type="ORF">P7K49_006942</name>
</gene>
<keyword evidence="5" id="KW-1185">Reference proteome</keyword>
<dbReference type="PROSITE" id="PS50197">
    <property type="entry name" value="BEACH"/>
    <property type="match status" value="1"/>
</dbReference>
<dbReference type="InterPro" id="IPR036372">
    <property type="entry name" value="BEACH_dom_sf"/>
</dbReference>
<dbReference type="InterPro" id="IPR050865">
    <property type="entry name" value="BEACH_Domain"/>
</dbReference>
<keyword evidence="1" id="KW-0853">WD repeat</keyword>
<feature type="domain" description="BEACH" evidence="3">
    <location>
        <begin position="1"/>
        <end position="218"/>
    </location>
</feature>
<dbReference type="PANTHER" id="PTHR13743:SF64">
    <property type="entry name" value="LIPOPOLYSACCHARIDE-RESPONSIVE AND BEIGE-LIKE ANCHOR PROTEIN"/>
    <property type="match status" value="1"/>
</dbReference>
<comment type="caution">
    <text evidence="4">The sequence shown here is derived from an EMBL/GenBank/DDBJ whole genome shotgun (WGS) entry which is preliminary data.</text>
</comment>
<feature type="compositionally biased region" description="Basic and acidic residues" evidence="2">
    <location>
        <begin position="13"/>
        <end position="30"/>
    </location>
</feature>
<dbReference type="Proteomes" id="UP001266305">
    <property type="component" value="Unassembled WGS sequence"/>
</dbReference>
<organism evidence="4 5">
    <name type="scientific">Saguinus oedipus</name>
    <name type="common">Cotton-top tamarin</name>
    <name type="synonym">Oedipomidas oedipus</name>
    <dbReference type="NCBI Taxonomy" id="9490"/>
    <lineage>
        <taxon>Eukaryota</taxon>
        <taxon>Metazoa</taxon>
        <taxon>Chordata</taxon>
        <taxon>Craniata</taxon>
        <taxon>Vertebrata</taxon>
        <taxon>Euteleostomi</taxon>
        <taxon>Mammalia</taxon>
        <taxon>Eutheria</taxon>
        <taxon>Euarchontoglires</taxon>
        <taxon>Primates</taxon>
        <taxon>Haplorrhini</taxon>
        <taxon>Platyrrhini</taxon>
        <taxon>Cebidae</taxon>
        <taxon>Callitrichinae</taxon>
        <taxon>Saguinus</taxon>
    </lineage>
</organism>
<dbReference type="SMART" id="SM01026">
    <property type="entry name" value="Beach"/>
    <property type="match status" value="1"/>
</dbReference>
<reference evidence="4 5" key="1">
    <citation type="submission" date="2023-05" db="EMBL/GenBank/DDBJ databases">
        <title>B98-5 Cell Line De Novo Hybrid Assembly: An Optical Mapping Approach.</title>
        <authorList>
            <person name="Kananen K."/>
            <person name="Auerbach J.A."/>
            <person name="Kautto E."/>
            <person name="Blachly J.S."/>
        </authorList>
    </citation>
    <scope>NUCLEOTIDE SEQUENCE [LARGE SCALE GENOMIC DNA]</scope>
    <source>
        <strain evidence="4">B95-8</strain>
        <tissue evidence="4">Cell line</tissue>
    </source>
</reference>
<protein>
    <recommendedName>
        <fullName evidence="3">BEACH domain-containing protein</fullName>
    </recommendedName>
</protein>
<name>A0ABQ9W4N2_SAGOE</name>